<gene>
    <name evidence="2" type="primary">bet</name>
    <name evidence="2" type="ORF">FWJ32_01425</name>
</gene>
<comment type="caution">
    <text evidence="2">The sequence shown here is derived from an EMBL/GenBank/DDBJ whole genome shotgun (WGS) entry which is preliminary data.</text>
</comment>
<dbReference type="GO" id="GO:0003677">
    <property type="term" value="F:DNA binding"/>
    <property type="evidence" value="ECO:0007669"/>
    <property type="project" value="InterPro"/>
</dbReference>
<dbReference type="GO" id="GO:0006310">
    <property type="term" value="P:DNA recombination"/>
    <property type="evidence" value="ECO:0007669"/>
    <property type="project" value="InterPro"/>
</dbReference>
<proteinExistence type="predicted"/>
<dbReference type="RefSeq" id="WP_149544185.1">
    <property type="nucleotide sequence ID" value="NZ_VTPS01000001.1"/>
</dbReference>
<dbReference type="Pfam" id="PF03837">
    <property type="entry name" value="RecT"/>
    <property type="match status" value="1"/>
</dbReference>
<dbReference type="InterPro" id="IPR018330">
    <property type="entry name" value="RecT_fam"/>
</dbReference>
<accession>A0A5D8QI71</accession>
<feature type="region of interest" description="Disordered" evidence="1">
    <location>
        <begin position="258"/>
        <end position="277"/>
    </location>
</feature>
<dbReference type="NCBIfam" id="TIGR01913">
    <property type="entry name" value="bet_lambda"/>
    <property type="match status" value="1"/>
</dbReference>
<dbReference type="InterPro" id="IPR010183">
    <property type="entry name" value="Phage_lambda_Bet"/>
</dbReference>
<evidence type="ECO:0000256" key="1">
    <source>
        <dbReference type="SAM" id="MobiDB-lite"/>
    </source>
</evidence>
<keyword evidence="3" id="KW-1185">Reference proteome</keyword>
<dbReference type="Proteomes" id="UP000322976">
    <property type="component" value="Unassembled WGS sequence"/>
</dbReference>
<dbReference type="EMBL" id="VTPS01000001">
    <property type="protein sequence ID" value="TZE83566.1"/>
    <property type="molecule type" value="Genomic_DNA"/>
</dbReference>
<protein>
    <submittedName>
        <fullName evidence="2">Phage recombination protein Bet</fullName>
    </submittedName>
</protein>
<name>A0A5D8QI71_9THEO</name>
<dbReference type="AlphaFoldDB" id="A0A5D8QI71"/>
<reference evidence="2 3" key="1">
    <citation type="submission" date="2019-08" db="EMBL/GenBank/DDBJ databases">
        <title>Calorimonas adulescens gen. nov., sp. nov., an anaerobic thermophilic bacterium from Sakhalin hot spring.</title>
        <authorList>
            <person name="Khomyakova M.A."/>
            <person name="Merkel A.Y."/>
            <person name="Novikov A."/>
            <person name="Bonch-Osmolovskaya E.A."/>
            <person name="Slobodkin A.I."/>
        </authorList>
    </citation>
    <scope>NUCLEOTIDE SEQUENCE [LARGE SCALE GENOMIC DNA]</scope>
    <source>
        <strain evidence="2 3">A05MB</strain>
    </source>
</reference>
<organism evidence="2 3">
    <name type="scientific">Calorimonas adulescens</name>
    <dbReference type="NCBI Taxonomy" id="2606906"/>
    <lineage>
        <taxon>Bacteria</taxon>
        <taxon>Bacillati</taxon>
        <taxon>Bacillota</taxon>
        <taxon>Clostridia</taxon>
        <taxon>Thermoanaerobacterales</taxon>
        <taxon>Thermoanaerobacteraceae</taxon>
        <taxon>Calorimonas</taxon>
    </lineage>
</organism>
<sequence length="277" mass="31293">MSNSLMVKYDTAFGAVEITAEDVKKYLVRGGGNITDQEIKLFLELCKYQKLNPFVGECYPIKFGNDFQLVVGYETYKRRAEENPTYAGRKSGIVVLRGDQVVQKEGTCLYPKEELIGGWCRVFRKKNGEIEETYKEVSLKEYDKGQANWKTKPCTMIEKVAVSQALRAAFPRDYEGLYTVEEAGPEGYVDADYHVVEEDEPITQEQRQQMFALAQANFGKKKGNELIASLIAEEGFQSTTGMPTSVYKRVMEKIQEAIDKAKSGDESLNDEDKGNES</sequence>
<evidence type="ECO:0000313" key="3">
    <source>
        <dbReference type="Proteomes" id="UP000322976"/>
    </source>
</evidence>
<evidence type="ECO:0000313" key="2">
    <source>
        <dbReference type="EMBL" id="TZE83566.1"/>
    </source>
</evidence>